<dbReference type="PROSITE" id="PS50961">
    <property type="entry name" value="HTH_LA"/>
    <property type="match status" value="1"/>
</dbReference>
<feature type="region of interest" description="Disordered" evidence="3">
    <location>
        <begin position="146"/>
        <end position="263"/>
    </location>
</feature>
<comment type="caution">
    <text evidence="5">The sequence shown here is derived from an EMBL/GenBank/DDBJ whole genome shotgun (WGS) entry which is preliminary data.</text>
</comment>
<dbReference type="GO" id="GO:0005829">
    <property type="term" value="C:cytosol"/>
    <property type="evidence" value="ECO:0007669"/>
    <property type="project" value="TreeGrafter"/>
</dbReference>
<dbReference type="SMART" id="SM00684">
    <property type="entry name" value="DM15"/>
    <property type="match status" value="2"/>
</dbReference>
<feature type="region of interest" description="Disordered" evidence="3">
    <location>
        <begin position="683"/>
        <end position="703"/>
    </location>
</feature>
<dbReference type="CDD" id="cd07323">
    <property type="entry name" value="LAM"/>
    <property type="match status" value="1"/>
</dbReference>
<feature type="compositionally biased region" description="Low complexity" evidence="3">
    <location>
        <begin position="38"/>
        <end position="53"/>
    </location>
</feature>
<feature type="compositionally biased region" description="Basic residues" evidence="3">
    <location>
        <begin position="54"/>
        <end position="63"/>
    </location>
</feature>
<proteinExistence type="predicted"/>
<organism evidence="5 6">
    <name type="scientific">Brachionus calyciflorus</name>
    <dbReference type="NCBI Taxonomy" id="104777"/>
    <lineage>
        <taxon>Eukaryota</taxon>
        <taxon>Metazoa</taxon>
        <taxon>Spiralia</taxon>
        <taxon>Gnathifera</taxon>
        <taxon>Rotifera</taxon>
        <taxon>Eurotatoria</taxon>
        <taxon>Monogononta</taxon>
        <taxon>Pseudotrocha</taxon>
        <taxon>Ploima</taxon>
        <taxon>Brachionidae</taxon>
        <taxon>Brachionus</taxon>
    </lineage>
</organism>
<dbReference type="OrthoDB" id="340227at2759"/>
<evidence type="ECO:0000256" key="1">
    <source>
        <dbReference type="ARBA" id="ARBA00022884"/>
    </source>
</evidence>
<name>A0A813NSK5_9BILA</name>
<dbReference type="PANTHER" id="PTHR22792:SF132">
    <property type="entry name" value="LA-RELATED PROTEIN 1"/>
    <property type="match status" value="1"/>
</dbReference>
<dbReference type="InterPro" id="IPR036390">
    <property type="entry name" value="WH_DNA-bd_sf"/>
</dbReference>
<evidence type="ECO:0000259" key="4">
    <source>
        <dbReference type="PROSITE" id="PS50961"/>
    </source>
</evidence>
<dbReference type="InterPro" id="IPR006630">
    <property type="entry name" value="La_HTH"/>
</dbReference>
<dbReference type="InterPro" id="IPR045180">
    <property type="entry name" value="La_dom_prot"/>
</dbReference>
<evidence type="ECO:0000256" key="2">
    <source>
        <dbReference type="PROSITE-ProRule" id="PRU00332"/>
    </source>
</evidence>
<dbReference type="Proteomes" id="UP000663879">
    <property type="component" value="Unassembled WGS sequence"/>
</dbReference>
<accession>A0A813NSK5</accession>
<dbReference type="InterPro" id="IPR036388">
    <property type="entry name" value="WH-like_DNA-bd_sf"/>
</dbReference>
<dbReference type="GO" id="GO:0048255">
    <property type="term" value="P:mRNA stabilization"/>
    <property type="evidence" value="ECO:0007669"/>
    <property type="project" value="InterPro"/>
</dbReference>
<gene>
    <name evidence="5" type="ORF">OXX778_LOCUS3546</name>
</gene>
<dbReference type="SUPFAM" id="SSF46785">
    <property type="entry name" value="Winged helix' DNA-binding domain"/>
    <property type="match status" value="1"/>
</dbReference>
<dbReference type="EMBL" id="CAJNOC010000317">
    <property type="protein sequence ID" value="CAF0743980.1"/>
    <property type="molecule type" value="Genomic_DNA"/>
</dbReference>
<reference evidence="5" key="1">
    <citation type="submission" date="2021-02" db="EMBL/GenBank/DDBJ databases">
        <authorList>
            <person name="Nowell W R."/>
        </authorList>
    </citation>
    <scope>NUCLEOTIDE SEQUENCE</scope>
    <source>
        <strain evidence="5">Ploen Becks lab</strain>
    </source>
</reference>
<dbReference type="GO" id="GO:0000339">
    <property type="term" value="F:RNA cap binding"/>
    <property type="evidence" value="ECO:0007669"/>
    <property type="project" value="InterPro"/>
</dbReference>
<feature type="region of interest" description="Disordered" evidence="3">
    <location>
        <begin position="500"/>
        <end position="525"/>
    </location>
</feature>
<dbReference type="Pfam" id="PF21071">
    <property type="entry name" value="LARP1_HEAT"/>
    <property type="match status" value="1"/>
</dbReference>
<protein>
    <recommendedName>
        <fullName evidence="4">HTH La-type RNA-binding domain-containing protein</fullName>
    </recommendedName>
</protein>
<feature type="compositionally biased region" description="Basic and acidic residues" evidence="3">
    <location>
        <begin position="9"/>
        <end position="21"/>
    </location>
</feature>
<feature type="domain" description="HTH La-type RNA-binding" evidence="4">
    <location>
        <begin position="322"/>
        <end position="411"/>
    </location>
</feature>
<dbReference type="GO" id="GO:0045727">
    <property type="term" value="P:positive regulation of translation"/>
    <property type="evidence" value="ECO:0007669"/>
    <property type="project" value="TreeGrafter"/>
</dbReference>
<dbReference type="Gene3D" id="1.10.10.10">
    <property type="entry name" value="Winged helix-like DNA-binding domain superfamily/Winged helix DNA-binding domain"/>
    <property type="match status" value="1"/>
</dbReference>
<feature type="region of interest" description="Disordered" evidence="3">
    <location>
        <begin position="1"/>
        <end position="101"/>
    </location>
</feature>
<dbReference type="AlphaFoldDB" id="A0A813NSK5"/>
<keyword evidence="1 2" id="KW-0694">RNA-binding</keyword>
<evidence type="ECO:0000256" key="3">
    <source>
        <dbReference type="SAM" id="MobiDB-lite"/>
    </source>
</evidence>
<keyword evidence="6" id="KW-1185">Reference proteome</keyword>
<dbReference type="PANTHER" id="PTHR22792">
    <property type="entry name" value="LUPUS LA PROTEIN-RELATED"/>
    <property type="match status" value="1"/>
</dbReference>
<feature type="compositionally biased region" description="Acidic residues" evidence="3">
    <location>
        <begin position="504"/>
        <end position="525"/>
    </location>
</feature>
<evidence type="ECO:0000313" key="6">
    <source>
        <dbReference type="Proteomes" id="UP000663879"/>
    </source>
</evidence>
<dbReference type="InterPro" id="IPR006607">
    <property type="entry name" value="DM15"/>
</dbReference>
<dbReference type="SMART" id="SM00715">
    <property type="entry name" value="LA"/>
    <property type="match status" value="1"/>
</dbReference>
<feature type="compositionally biased region" description="Polar residues" evidence="3">
    <location>
        <begin position="146"/>
        <end position="170"/>
    </location>
</feature>
<feature type="region of interest" description="Disordered" evidence="3">
    <location>
        <begin position="716"/>
        <end position="742"/>
    </location>
</feature>
<evidence type="ECO:0000313" key="5">
    <source>
        <dbReference type="EMBL" id="CAF0743980.1"/>
    </source>
</evidence>
<dbReference type="Pfam" id="PF05383">
    <property type="entry name" value="La"/>
    <property type="match status" value="1"/>
</dbReference>
<sequence length="839" mass="96845">MQKKRKKNKEMTDLDNSRLDSLEDSILEEDNGGEWEIAGVAANNKVKKSNSGSKPRRRRKLSRSKSTVTDSALPTPPTTPKTPTINLKHETPKPAITTPVVNPWAKVPSVEPVSITETTVEIKKEPFSLKNSQSAQIIATANLDTSDWPSLSSDFESLNHTQPLPQSKSLNFKEDSPVNTNLKQKKWKPLIVDPPKRERKSYRNKDELVPPHYQKSKPRTKSLDRQKKATKTNNLSKTLPVDPSPSKSSKKRSKSQIDSNQQEYKEYLYGNKDSIVVEEYPIILSADPSSNSVYCSTIAQPVYIPDDPTYYSTFYYSPYYAYPDLNNLDFLIRQQIEYYFSEVNLEKDTYLRSQMNSEGYISLKLISNFKRVRNLSLDENLIRESVKKSEKLDVKLDAQLGEYLIRTKIQPEKWIPEKEDVREVLKTQPIAIQTTTTTTQAPFFHRLLSSSAPERDPIDWIRVKSKKEKLELKKKDVVDTVDNREELDFQFDEEIKPNKKVIESDSDFSESDDEEELQDFENSGDEMDDHTIQKLLIITQTPPVNRKASNHDRTGYHVPRAKITADLAQAINDGLYYYEKDLANETNVDKQVDLVSREEFEKLKINEDEQKRDNKIIVGSLPNDSAMPMRQLMDHVNSIKTGKNVEDQARASKNVKKSKRAMRYFGNSTGRKSRFYPVVKEAKPAEPGTPYKRKTRHSNNPPVEMHVGWVLDETVKPEERSNKSKYNRSRHNSSNYIPTGQTPVNEDTILSASYTQSQDLIPFHHPSFTLLKQNGFAQQLYGKFRKRCIVERKKNGIGKSQEMNTLFRFWSFFLRDNFNRNMYKEFREIALEDAKAGYR</sequence>
<feature type="compositionally biased region" description="Polar residues" evidence="3">
    <location>
        <begin position="732"/>
        <end position="742"/>
    </location>
</feature>
<dbReference type="GO" id="GO:0010494">
    <property type="term" value="C:cytoplasmic stress granule"/>
    <property type="evidence" value="ECO:0007669"/>
    <property type="project" value="TreeGrafter"/>
</dbReference>
<feature type="compositionally biased region" description="Acidic residues" evidence="3">
    <location>
        <begin position="22"/>
        <end position="33"/>
    </location>
</feature>